<accession>A0A180GB04</accession>
<evidence type="ECO:0000256" key="5">
    <source>
        <dbReference type="ARBA" id="ARBA00023128"/>
    </source>
</evidence>
<keyword evidence="5" id="KW-0496">Mitochondrion</keyword>
<dbReference type="Proteomes" id="UP000005240">
    <property type="component" value="Unassembled WGS sequence"/>
</dbReference>
<reference evidence="9" key="1">
    <citation type="submission" date="2009-11" db="EMBL/GenBank/DDBJ databases">
        <authorList>
            <consortium name="The Broad Institute Genome Sequencing Platform"/>
            <person name="Ward D."/>
            <person name="Feldgarden M."/>
            <person name="Earl A."/>
            <person name="Young S.K."/>
            <person name="Zeng Q."/>
            <person name="Koehrsen M."/>
            <person name="Alvarado L."/>
            <person name="Berlin A."/>
            <person name="Bochicchio J."/>
            <person name="Borenstein D."/>
            <person name="Chapman S.B."/>
            <person name="Chen Z."/>
            <person name="Engels R."/>
            <person name="Freedman E."/>
            <person name="Gellesch M."/>
            <person name="Goldberg J."/>
            <person name="Griggs A."/>
            <person name="Gujja S."/>
            <person name="Heilman E."/>
            <person name="Heiman D."/>
            <person name="Hepburn T."/>
            <person name="Howarth C."/>
            <person name="Jen D."/>
            <person name="Larson L."/>
            <person name="Lewis B."/>
            <person name="Mehta T."/>
            <person name="Park D."/>
            <person name="Pearson M."/>
            <person name="Roberts A."/>
            <person name="Saif S."/>
            <person name="Shea T."/>
            <person name="Shenoy N."/>
            <person name="Sisk P."/>
            <person name="Stolte C."/>
            <person name="Sykes S."/>
            <person name="Thomson T."/>
            <person name="Walk T."/>
            <person name="White J."/>
            <person name="Yandava C."/>
            <person name="Izard J."/>
            <person name="Baranova O.V."/>
            <person name="Blanton J.M."/>
            <person name="Tanner A.C."/>
            <person name="Dewhirst F.E."/>
            <person name="Haas B."/>
            <person name="Nusbaum C."/>
            <person name="Birren B."/>
        </authorList>
    </citation>
    <scope>NUCLEOTIDE SEQUENCE [LARGE SCALE GENOMIC DNA]</scope>
    <source>
        <strain evidence="9">1-1 BBBD Race 1</strain>
    </source>
</reference>
<evidence type="ECO:0008006" key="12">
    <source>
        <dbReference type="Google" id="ProtNLM"/>
    </source>
</evidence>
<name>A0A180GB04_PUCT1</name>
<dbReference type="AlphaFoldDB" id="A0A180GB04"/>
<protein>
    <recommendedName>
        <fullName evidence="12">Cytochrome c oxidase polypeptide VIIA</fullName>
    </recommendedName>
</protein>
<feature type="compositionally biased region" description="Pro residues" evidence="7">
    <location>
        <begin position="88"/>
        <end position="97"/>
    </location>
</feature>
<keyword evidence="6 8" id="KW-0472">Membrane</keyword>
<feature type="compositionally biased region" description="Pro residues" evidence="7">
    <location>
        <begin position="62"/>
        <end position="71"/>
    </location>
</feature>
<feature type="transmembrane region" description="Helical" evidence="8">
    <location>
        <begin position="186"/>
        <end position="205"/>
    </location>
</feature>
<dbReference type="VEuPathDB" id="FungiDB:PTTG_28828"/>
<dbReference type="PANTHER" id="PTHR28264:SF1">
    <property type="entry name" value="CYTOCHROME C OXIDASE SUBUNIT 6C"/>
    <property type="match status" value="1"/>
</dbReference>
<dbReference type="PANTHER" id="PTHR28264">
    <property type="entry name" value="CYTOCHROME C OXIDASE SUBUNIT 7A"/>
    <property type="match status" value="1"/>
</dbReference>
<dbReference type="STRING" id="630390.A0A180GB04"/>
<proteinExistence type="predicted"/>
<keyword evidence="4 8" id="KW-1133">Transmembrane helix</keyword>
<evidence type="ECO:0000313" key="10">
    <source>
        <dbReference type="EnsemblFungi" id="PTTG_28828-t43_1-p1"/>
    </source>
</evidence>
<dbReference type="CDD" id="cd22888">
    <property type="entry name" value="CcO_VIIa_fungal"/>
    <property type="match status" value="1"/>
</dbReference>
<keyword evidence="11" id="KW-1185">Reference proteome</keyword>
<dbReference type="EnsemblFungi" id="PTTG_28828-t43_1">
    <property type="protein sequence ID" value="PTTG_28828-t43_1-p1"/>
    <property type="gene ID" value="PTTG_28828"/>
</dbReference>
<keyword evidence="3" id="KW-0999">Mitochondrion inner membrane</keyword>
<evidence type="ECO:0000256" key="3">
    <source>
        <dbReference type="ARBA" id="ARBA00022792"/>
    </source>
</evidence>
<dbReference type="OrthoDB" id="2317211at2759"/>
<evidence type="ECO:0000256" key="2">
    <source>
        <dbReference type="ARBA" id="ARBA00022692"/>
    </source>
</evidence>
<reference evidence="10 11" key="3">
    <citation type="journal article" date="2017" name="G3 (Bethesda)">
        <title>Comparative analysis highlights variable genome content of wheat rusts and divergence of the mating loci.</title>
        <authorList>
            <person name="Cuomo C.A."/>
            <person name="Bakkeren G."/>
            <person name="Khalil H.B."/>
            <person name="Panwar V."/>
            <person name="Joly D."/>
            <person name="Linning R."/>
            <person name="Sakthikumar S."/>
            <person name="Song X."/>
            <person name="Adiconis X."/>
            <person name="Fan L."/>
            <person name="Goldberg J.M."/>
            <person name="Levin J.Z."/>
            <person name="Young S."/>
            <person name="Zeng Q."/>
            <person name="Anikster Y."/>
            <person name="Bruce M."/>
            <person name="Wang M."/>
            <person name="Yin C."/>
            <person name="McCallum B."/>
            <person name="Szabo L.J."/>
            <person name="Hulbert S."/>
            <person name="Chen X."/>
            <person name="Fellers J.P."/>
        </authorList>
    </citation>
    <scope>NUCLEOTIDE SEQUENCE</scope>
    <source>
        <strain evidence="11">Isolate 1-1 / race 1 (BBBD)</strain>
        <strain evidence="10">isolate 1-1 / race 1 (BBBD)</strain>
    </source>
</reference>
<evidence type="ECO:0000256" key="1">
    <source>
        <dbReference type="ARBA" id="ARBA00004273"/>
    </source>
</evidence>
<reference evidence="10" key="4">
    <citation type="submission" date="2025-05" db="UniProtKB">
        <authorList>
            <consortium name="EnsemblFungi"/>
        </authorList>
    </citation>
    <scope>IDENTIFICATION</scope>
    <source>
        <strain evidence="10">isolate 1-1 / race 1 (BBBD)</strain>
    </source>
</reference>
<evidence type="ECO:0000256" key="6">
    <source>
        <dbReference type="ARBA" id="ARBA00023136"/>
    </source>
</evidence>
<evidence type="ECO:0000313" key="11">
    <source>
        <dbReference type="Proteomes" id="UP000005240"/>
    </source>
</evidence>
<evidence type="ECO:0000313" key="9">
    <source>
        <dbReference type="EMBL" id="OAV89063.1"/>
    </source>
</evidence>
<dbReference type="EMBL" id="ADAS02000142">
    <property type="protein sequence ID" value="OAV89063.1"/>
    <property type="molecule type" value="Genomic_DNA"/>
</dbReference>
<keyword evidence="2 8" id="KW-0812">Transmembrane</keyword>
<evidence type="ECO:0000256" key="8">
    <source>
        <dbReference type="SAM" id="Phobius"/>
    </source>
</evidence>
<sequence>MAVSKFKAKLLQQILHAFPNAHHHQNSMPVDYCSRIQQCQKSLQPAFGPLTYGSSILLRSGPLPPLPPSPLARPGTHNHPHNNDPSSNPRPNPPRPGPDFITSSGSANLNLTRPAPTRNYIRVGFGHCFPTRTRPGFIPRRHAPIQHTNNHQSSSTTTSHLNPVPNTPPKFVMAIAPITGKLRKRILLDLSVSLGLGTAAAYTWWYGYHVPKMRHQQNVYARINSTRAEQES</sequence>
<organism evidence="9">
    <name type="scientific">Puccinia triticina (isolate 1-1 / race 1 (BBBD))</name>
    <name type="common">Brown leaf rust fungus</name>
    <dbReference type="NCBI Taxonomy" id="630390"/>
    <lineage>
        <taxon>Eukaryota</taxon>
        <taxon>Fungi</taxon>
        <taxon>Dikarya</taxon>
        <taxon>Basidiomycota</taxon>
        <taxon>Pucciniomycotina</taxon>
        <taxon>Pucciniomycetes</taxon>
        <taxon>Pucciniales</taxon>
        <taxon>Pucciniaceae</taxon>
        <taxon>Puccinia</taxon>
    </lineage>
</organism>
<reference evidence="9" key="2">
    <citation type="submission" date="2016-05" db="EMBL/GenBank/DDBJ databases">
        <title>Comparative analysis highlights variable genome content of wheat rusts and divergence of the mating loci.</title>
        <authorList>
            <person name="Cuomo C.A."/>
            <person name="Bakkeren G."/>
            <person name="Szabo L."/>
            <person name="Khalil H."/>
            <person name="Joly D."/>
            <person name="Goldberg J."/>
            <person name="Young S."/>
            <person name="Zeng Q."/>
            <person name="Fellers J."/>
        </authorList>
    </citation>
    <scope>NUCLEOTIDE SEQUENCE [LARGE SCALE GENOMIC DNA]</scope>
    <source>
        <strain evidence="9">1-1 BBBD Race 1</strain>
    </source>
</reference>
<dbReference type="GO" id="GO:0006123">
    <property type="term" value="P:mitochondrial electron transport, cytochrome c to oxygen"/>
    <property type="evidence" value="ECO:0007669"/>
    <property type="project" value="TreeGrafter"/>
</dbReference>
<feature type="compositionally biased region" description="Polar residues" evidence="7">
    <location>
        <begin position="101"/>
        <end position="111"/>
    </location>
</feature>
<dbReference type="GO" id="GO:0005743">
    <property type="term" value="C:mitochondrial inner membrane"/>
    <property type="evidence" value="ECO:0007669"/>
    <property type="project" value="UniProtKB-SubCell"/>
</dbReference>
<feature type="region of interest" description="Disordered" evidence="7">
    <location>
        <begin position="61"/>
        <end position="113"/>
    </location>
</feature>
<dbReference type="GO" id="GO:0004129">
    <property type="term" value="F:cytochrome-c oxidase activity"/>
    <property type="evidence" value="ECO:0007669"/>
    <property type="project" value="TreeGrafter"/>
</dbReference>
<evidence type="ECO:0000256" key="4">
    <source>
        <dbReference type="ARBA" id="ARBA00022989"/>
    </source>
</evidence>
<evidence type="ECO:0000256" key="7">
    <source>
        <dbReference type="SAM" id="MobiDB-lite"/>
    </source>
</evidence>
<gene>
    <name evidence="9" type="ORF">PTTG_28828</name>
</gene>
<comment type="subcellular location">
    <subcellularLocation>
        <location evidence="1">Mitochondrion inner membrane</location>
    </subcellularLocation>
</comment>